<dbReference type="InterPro" id="IPR046346">
    <property type="entry name" value="Aminoacid_DH-like_N_sf"/>
</dbReference>
<dbReference type="InterPro" id="IPR036812">
    <property type="entry name" value="NAD(P)_OxRdtase_dom_sf"/>
</dbReference>
<dbReference type="InterPro" id="IPR023210">
    <property type="entry name" value="NADP_OxRdtase_dom"/>
</dbReference>
<evidence type="ECO:0000259" key="2">
    <source>
        <dbReference type="Pfam" id="PF00248"/>
    </source>
</evidence>
<dbReference type="InterPro" id="IPR036291">
    <property type="entry name" value="NAD(P)-bd_dom_sf"/>
</dbReference>
<dbReference type="Gene3D" id="3.20.20.100">
    <property type="entry name" value="NADP-dependent oxidoreductase domain"/>
    <property type="match status" value="1"/>
</dbReference>
<dbReference type="SUPFAM" id="SSF53223">
    <property type="entry name" value="Aminoacid dehydrogenase-like, N-terminal domain"/>
    <property type="match status" value="1"/>
</dbReference>
<dbReference type="SUPFAM" id="SSF51430">
    <property type="entry name" value="NAD(P)-linked oxidoreductase"/>
    <property type="match status" value="1"/>
</dbReference>
<dbReference type="Pfam" id="PF08501">
    <property type="entry name" value="Shikimate_dh_N"/>
    <property type="match status" value="1"/>
</dbReference>
<dbReference type="Gene3D" id="3.40.50.10860">
    <property type="entry name" value="Leucine Dehydrogenase, chain A, domain 1"/>
    <property type="match status" value="1"/>
</dbReference>
<evidence type="ECO:0000259" key="3">
    <source>
        <dbReference type="Pfam" id="PF08501"/>
    </source>
</evidence>
<dbReference type="EMBL" id="JAAFOW010000128">
    <property type="protein sequence ID" value="KAF5268277.1"/>
    <property type="molecule type" value="Genomic_DNA"/>
</dbReference>
<dbReference type="InterPro" id="IPR013708">
    <property type="entry name" value="Shikimate_DH-bd_N"/>
</dbReference>
<feature type="domain" description="NADP-dependent oxidoreductase" evidence="2">
    <location>
        <begin position="172"/>
        <end position="291"/>
    </location>
</feature>
<evidence type="ECO:0000313" key="5">
    <source>
        <dbReference type="Proteomes" id="UP000558688"/>
    </source>
</evidence>
<dbReference type="Proteomes" id="UP000558688">
    <property type="component" value="Unassembled WGS sequence"/>
</dbReference>
<name>A0A8H5AP07_FUSOX</name>
<dbReference type="PANTHER" id="PTHR43625">
    <property type="entry name" value="AFLATOXIN B1 ALDEHYDE REDUCTASE"/>
    <property type="match status" value="1"/>
</dbReference>
<sequence>MSPPVKLLTRRLGKDGPEVSAIGLGLMGLSGIYGSERPKFLDRAWEIGATNWDSSDMYGDSEDLLGKWFALHPERRKDIFLASKFAIKGSVGPDGTLSMSIDSSPGYARDACERSLKRLGLDCIDLYYVHRLDGKTPIEKTMEELVKLKSEGKIKYIGSWTLDIEGHSGTFLLQTARELGVAIVAYSPLGRGMLAGQYKSVDNFDPDDYRRVIPRYQGENFTKNLELVDKFQEMAAQKGCTAGQLTLAWLLSLGDDNIPIPGTKKINYLEENTGAVDIQLTDEERKQLRDLVDAADVRGDRGAGDRAFADTPELFEIGSSDATQANLKLIQSARGQVQDKADDKNIEIGQMAQVYTHAAFTIAARRAPDAHRGFLHKRSLPSGTTTVDFCSEDERSVLDTATVGLWTEKRVIRSTTMSLGRPSENTVFKGTHRLDAIAFFGTHPDSNYPKPEDHLILWEWNLILAISGLAQIFSPMRGGAYAAGFTVTWGADHGKDVLSVDSIECDLDQPSAPFGSVKRGALRVTGPALDLEWKRTKSTSSLMSPGGHHLKYLMPDAMYINAHIKFLPDAEESDSDWTTVTLLAVKVDDYTTGIVLRKSADSEHSRFGYFDANLPGDKYHIDCQLPVVIEVFFHTVILHHALVLRQDNKRNISIQLEKTVILKMASENQEQRTLHLVGIGVGHSIAPPMHNHIAQSLGLPWTFYATECATLDDLMDLARKDTTAGLVVTMPYKNAIIPRLDALDDLAATIGACNNVYRDWEDPKKLRGTNTDWRGIKGCLLEKGDQAGVPVLNKPALIVGAGGASRAAVYALSSYFQSSIIYVLNRDEQEVKDLIRDSQKLSPVPTILHVKEGEAQKLETPYYVVGTVPDFEPQTPDELAVRANLEEFLSRPEKGVLLDMCFKPRRTRMIKLAEQKDWPTVEGTHVIGYQIEEQWRLWAGEERVKKLDREGAWKVLIDSAEKSPGINF</sequence>
<gene>
    <name evidence="4" type="ORF">FOXYS1_822</name>
</gene>
<evidence type="ECO:0000256" key="1">
    <source>
        <dbReference type="ARBA" id="ARBA00023002"/>
    </source>
</evidence>
<dbReference type="CDD" id="cd01065">
    <property type="entry name" value="NAD_bind_Shikimate_DH"/>
    <property type="match status" value="1"/>
</dbReference>
<dbReference type="SUPFAM" id="SSF51735">
    <property type="entry name" value="NAD(P)-binding Rossmann-fold domains"/>
    <property type="match status" value="1"/>
</dbReference>
<evidence type="ECO:0008006" key="6">
    <source>
        <dbReference type="Google" id="ProtNLM"/>
    </source>
</evidence>
<dbReference type="Gene3D" id="3.40.50.720">
    <property type="entry name" value="NAD(P)-binding Rossmann-like Domain"/>
    <property type="match status" value="1"/>
</dbReference>
<accession>A0A8H5AP07</accession>
<protein>
    <recommendedName>
        <fullName evidence="6">NADP-dependent oxidoreductase domain-containing protein</fullName>
    </recommendedName>
</protein>
<dbReference type="GO" id="GO:0004764">
    <property type="term" value="F:shikimate 3-dehydrogenase (NADP+) activity"/>
    <property type="evidence" value="ECO:0007669"/>
    <property type="project" value="InterPro"/>
</dbReference>
<dbReference type="PANTHER" id="PTHR43625:SF40">
    <property type="entry name" value="ALDO-KETO REDUCTASE YAKC [NADP(+)]"/>
    <property type="match status" value="1"/>
</dbReference>
<comment type="caution">
    <text evidence="4">The sequence shown here is derived from an EMBL/GenBank/DDBJ whole genome shotgun (WGS) entry which is preliminary data.</text>
</comment>
<dbReference type="AlphaFoldDB" id="A0A8H5AP07"/>
<organism evidence="4 5">
    <name type="scientific">Fusarium oxysporum</name>
    <name type="common">Fusarium vascular wilt</name>
    <dbReference type="NCBI Taxonomy" id="5507"/>
    <lineage>
        <taxon>Eukaryota</taxon>
        <taxon>Fungi</taxon>
        <taxon>Dikarya</taxon>
        <taxon>Ascomycota</taxon>
        <taxon>Pezizomycotina</taxon>
        <taxon>Sordariomycetes</taxon>
        <taxon>Hypocreomycetidae</taxon>
        <taxon>Hypocreales</taxon>
        <taxon>Nectriaceae</taxon>
        <taxon>Fusarium</taxon>
        <taxon>Fusarium oxysporum species complex</taxon>
    </lineage>
</organism>
<dbReference type="InterPro" id="IPR050791">
    <property type="entry name" value="Aldo-Keto_reductase"/>
</dbReference>
<dbReference type="GO" id="GO:0005737">
    <property type="term" value="C:cytoplasm"/>
    <property type="evidence" value="ECO:0007669"/>
    <property type="project" value="TreeGrafter"/>
</dbReference>
<dbReference type="Pfam" id="PF00248">
    <property type="entry name" value="Aldo_ket_red"/>
    <property type="match status" value="2"/>
</dbReference>
<feature type="domain" description="NADP-dependent oxidoreductase" evidence="2">
    <location>
        <begin position="22"/>
        <end position="158"/>
    </location>
</feature>
<feature type="domain" description="Shikimate dehydrogenase substrate binding N-terminal" evidence="3">
    <location>
        <begin position="676"/>
        <end position="756"/>
    </location>
</feature>
<proteinExistence type="predicted"/>
<reference evidence="4" key="1">
    <citation type="submission" date="2020-02" db="EMBL/GenBank/DDBJ databases">
        <title>Identification and distribution of gene clusters putatively required for synthesis of sphingolipid metabolism inhibitors in phylogenetically diverse species of the filamentous fungus Fusarium.</title>
        <authorList>
            <person name="Kim H.-S."/>
            <person name="Busman M."/>
            <person name="Brown D.W."/>
            <person name="Divon H."/>
            <person name="Uhlig S."/>
            <person name="Proctor R.H."/>
        </authorList>
    </citation>
    <scope>NUCLEOTIDE SEQUENCE [LARGE SCALE GENOMIC DNA]</scope>
    <source>
        <strain evidence="4">NRRL 39464</strain>
    </source>
</reference>
<evidence type="ECO:0000313" key="4">
    <source>
        <dbReference type="EMBL" id="KAF5268277.1"/>
    </source>
</evidence>
<keyword evidence="1" id="KW-0560">Oxidoreductase</keyword>